<name>A0A4Y2VFI2_ARAVE</name>
<dbReference type="EMBL" id="BGPR01046124">
    <property type="protein sequence ID" value="GBO23094.1"/>
    <property type="molecule type" value="Genomic_DNA"/>
</dbReference>
<protein>
    <submittedName>
        <fullName evidence="1">Uncharacterized protein</fullName>
    </submittedName>
</protein>
<dbReference type="AlphaFoldDB" id="A0A4Y2VFI2"/>
<accession>A0A4Y2VFI2</accession>
<dbReference type="Proteomes" id="UP000499080">
    <property type="component" value="Unassembled WGS sequence"/>
</dbReference>
<comment type="caution">
    <text evidence="1">The sequence shown here is derived from an EMBL/GenBank/DDBJ whole genome shotgun (WGS) entry which is preliminary data.</text>
</comment>
<organism evidence="1 2">
    <name type="scientific">Araneus ventricosus</name>
    <name type="common">Orbweaver spider</name>
    <name type="synonym">Epeira ventricosa</name>
    <dbReference type="NCBI Taxonomy" id="182803"/>
    <lineage>
        <taxon>Eukaryota</taxon>
        <taxon>Metazoa</taxon>
        <taxon>Ecdysozoa</taxon>
        <taxon>Arthropoda</taxon>
        <taxon>Chelicerata</taxon>
        <taxon>Arachnida</taxon>
        <taxon>Araneae</taxon>
        <taxon>Araneomorphae</taxon>
        <taxon>Entelegynae</taxon>
        <taxon>Araneoidea</taxon>
        <taxon>Araneidae</taxon>
        <taxon>Araneus</taxon>
    </lineage>
</organism>
<proteinExistence type="predicted"/>
<gene>
    <name evidence="1" type="ORF">AVEN_265531_1</name>
</gene>
<keyword evidence="2" id="KW-1185">Reference proteome</keyword>
<evidence type="ECO:0000313" key="2">
    <source>
        <dbReference type="Proteomes" id="UP000499080"/>
    </source>
</evidence>
<sequence>MMFFGNPEGLSFHFGSVGSCGGSGPVRDGDVQRVMTTGTRVFRYSVPPVSMLWVGCLEDVGSVPLAVVALGSGLVHWALPILPIASSLKTGGG</sequence>
<evidence type="ECO:0000313" key="1">
    <source>
        <dbReference type="EMBL" id="GBO23094.1"/>
    </source>
</evidence>
<reference evidence="1 2" key="1">
    <citation type="journal article" date="2019" name="Sci. Rep.">
        <title>Orb-weaving spider Araneus ventricosus genome elucidates the spidroin gene catalogue.</title>
        <authorList>
            <person name="Kono N."/>
            <person name="Nakamura H."/>
            <person name="Ohtoshi R."/>
            <person name="Moran D.A.P."/>
            <person name="Shinohara A."/>
            <person name="Yoshida Y."/>
            <person name="Fujiwara M."/>
            <person name="Mori M."/>
            <person name="Tomita M."/>
            <person name="Arakawa K."/>
        </authorList>
    </citation>
    <scope>NUCLEOTIDE SEQUENCE [LARGE SCALE GENOMIC DNA]</scope>
</reference>